<accession>A0A1Y3QXC0</accession>
<dbReference type="Proteomes" id="UP000195772">
    <property type="component" value="Unassembled WGS sequence"/>
</dbReference>
<dbReference type="AlphaFoldDB" id="A0A1Y3QXC0"/>
<dbReference type="OrthoDB" id="1003743at2"/>
<name>A0A1Y3QXC0_9BACT</name>
<protein>
    <submittedName>
        <fullName evidence="1">Uncharacterized protein</fullName>
    </submittedName>
</protein>
<proteinExistence type="predicted"/>
<comment type="caution">
    <text evidence="1">The sequence shown here is derived from an EMBL/GenBank/DDBJ whole genome shotgun (WGS) entry which is preliminary data.</text>
</comment>
<gene>
    <name evidence="1" type="ORF">B5G41_03110</name>
</gene>
<evidence type="ECO:0000313" key="1">
    <source>
        <dbReference type="EMBL" id="OUN04314.1"/>
    </source>
</evidence>
<dbReference type="EMBL" id="NFHB01000002">
    <property type="protein sequence ID" value="OUN04314.1"/>
    <property type="molecule type" value="Genomic_DNA"/>
</dbReference>
<reference evidence="2" key="1">
    <citation type="submission" date="2017-04" db="EMBL/GenBank/DDBJ databases">
        <title>Function of individual gut microbiota members based on whole genome sequencing of pure cultures obtained from chicken caecum.</title>
        <authorList>
            <person name="Medvecky M."/>
            <person name="Cejkova D."/>
            <person name="Polansky O."/>
            <person name="Karasova D."/>
            <person name="Kubasova T."/>
            <person name="Cizek A."/>
            <person name="Rychlik I."/>
        </authorList>
    </citation>
    <scope>NUCLEOTIDE SEQUENCE [LARGE SCALE GENOMIC DNA]</scope>
    <source>
        <strain evidence="2">An90</strain>
    </source>
</reference>
<dbReference type="RefSeq" id="WP_087401215.1">
    <property type="nucleotide sequence ID" value="NZ_NFHB01000002.1"/>
</dbReference>
<organism evidence="1 2">
    <name type="scientific">Alistipes onderdonkii</name>
    <dbReference type="NCBI Taxonomy" id="328813"/>
    <lineage>
        <taxon>Bacteria</taxon>
        <taxon>Pseudomonadati</taxon>
        <taxon>Bacteroidota</taxon>
        <taxon>Bacteroidia</taxon>
        <taxon>Bacteroidales</taxon>
        <taxon>Rikenellaceae</taxon>
        <taxon>Alistipes</taxon>
    </lineage>
</organism>
<sequence>MKATYNKSKIMKNAWYLKRANASMSFSACLKKAWRNEKLAMLTARIENRPTEQPKATEYRPELLIVPADYYGNSRTYYGD</sequence>
<evidence type="ECO:0000313" key="2">
    <source>
        <dbReference type="Proteomes" id="UP000195772"/>
    </source>
</evidence>